<dbReference type="RefSeq" id="YP_001604363.1">
    <property type="nucleotide sequence ID" value="NC_010155.1"/>
</dbReference>
<dbReference type="OrthoDB" id="26478at10239"/>
<organism evidence="2 3">
    <name type="scientific">Betalipothrixvirus acidiani</name>
    <dbReference type="NCBI Taxonomy" id="346881"/>
    <lineage>
        <taxon>Viruses</taxon>
        <taxon>Adnaviria</taxon>
        <taxon>Zilligvirae</taxon>
        <taxon>Taleaviricota</taxon>
        <taxon>Tokiviricetes</taxon>
        <taxon>Ligamenvirales</taxon>
        <taxon>Lipothrixviridae</taxon>
        <taxon>Betalipothrixvirus</taxon>
    </lineage>
</organism>
<protein>
    <submittedName>
        <fullName evidence="2">Uncharacterized protein</fullName>
    </submittedName>
</protein>
<feature type="transmembrane region" description="Helical" evidence="1">
    <location>
        <begin position="20"/>
        <end position="38"/>
    </location>
</feature>
<keyword evidence="1" id="KW-0812">Transmembrane</keyword>
<dbReference type="KEGG" id="vg:5797822"/>
<sequence length="89" mass="10539">MQNGYINVFFSYSLLMERGIFSLILTLLLFIVILRNYLIMSTRYEIIKVECKENNCFITLKLIRNGTIEIFNSVPIENVNKLIENFSFF</sequence>
<proteinExistence type="predicted"/>
<reference evidence="3" key="1">
    <citation type="journal article" date="2008" name="J. Virol.">
        <title>Structure of the acidianus filamentous virus 3 and comparative genomics of related archaeal lipothrixviruses.</title>
        <authorList>
            <person name="Vestergaard G."/>
            <person name="Aramayo R."/>
            <person name="Basta T."/>
            <person name="Haring M."/>
            <person name="Peng X."/>
            <person name="Brugger K."/>
            <person name="Chen L."/>
            <person name="Rachel R."/>
            <person name="Boisset N."/>
            <person name="Garrett R.A."/>
            <person name="Prangishvili D."/>
        </authorList>
    </citation>
    <scope>NUCLEOTIDE SEQUENCE [LARGE SCALE GENOMIC DNA]</scope>
</reference>
<keyword evidence="1" id="KW-1133">Transmembrane helix</keyword>
<evidence type="ECO:0000313" key="2">
    <source>
        <dbReference type="EMBL" id="CAJ31511.1"/>
    </source>
</evidence>
<keyword evidence="3" id="KW-1185">Reference proteome</keyword>
<dbReference type="EMBL" id="AM087120">
    <property type="protein sequence ID" value="CAJ31511.1"/>
    <property type="molecule type" value="Genomic_DNA"/>
</dbReference>
<keyword evidence="1" id="KW-0472">Membrane</keyword>
<accession>A7WKB0</accession>
<dbReference type="GeneID" id="5797822"/>
<dbReference type="Proteomes" id="UP000001310">
    <property type="component" value="Segment"/>
</dbReference>
<evidence type="ECO:0000313" key="3">
    <source>
        <dbReference type="Proteomes" id="UP000001310"/>
    </source>
</evidence>
<evidence type="ECO:0000256" key="1">
    <source>
        <dbReference type="SAM" id="Phobius"/>
    </source>
</evidence>
<name>A7WKB0_9VIRU</name>